<evidence type="ECO:0000313" key="3">
    <source>
        <dbReference type="EMBL" id="KAG7359491.1"/>
    </source>
</evidence>
<accession>A0A9K3K8S6</accession>
<proteinExistence type="predicted"/>
<dbReference type="Proteomes" id="UP000693970">
    <property type="component" value="Unassembled WGS sequence"/>
</dbReference>
<feature type="region of interest" description="Disordered" evidence="1">
    <location>
        <begin position="105"/>
        <end position="445"/>
    </location>
</feature>
<feature type="compositionally biased region" description="Polar residues" evidence="1">
    <location>
        <begin position="215"/>
        <end position="225"/>
    </location>
</feature>
<organism evidence="2 4">
    <name type="scientific">Nitzschia inconspicua</name>
    <dbReference type="NCBI Taxonomy" id="303405"/>
    <lineage>
        <taxon>Eukaryota</taxon>
        <taxon>Sar</taxon>
        <taxon>Stramenopiles</taxon>
        <taxon>Ochrophyta</taxon>
        <taxon>Bacillariophyta</taxon>
        <taxon>Bacillariophyceae</taxon>
        <taxon>Bacillariophycidae</taxon>
        <taxon>Bacillariales</taxon>
        <taxon>Bacillariaceae</taxon>
        <taxon>Nitzschia</taxon>
    </lineage>
</organism>
<feature type="compositionally biased region" description="Polar residues" evidence="1">
    <location>
        <begin position="238"/>
        <end position="354"/>
    </location>
</feature>
<evidence type="ECO:0000313" key="4">
    <source>
        <dbReference type="Proteomes" id="UP000693970"/>
    </source>
</evidence>
<gene>
    <name evidence="2" type="ORF">IV203_002648</name>
    <name evidence="3" type="ORF">IV203_034589</name>
</gene>
<reference evidence="2" key="1">
    <citation type="journal article" date="2021" name="Sci. Rep.">
        <title>Diploid genomic architecture of Nitzschia inconspicua, an elite biomass production diatom.</title>
        <authorList>
            <person name="Oliver A."/>
            <person name="Podell S."/>
            <person name="Pinowska A."/>
            <person name="Traller J.C."/>
            <person name="Smith S.R."/>
            <person name="McClure R."/>
            <person name="Beliaev A."/>
            <person name="Bohutskyi P."/>
            <person name="Hill E.A."/>
            <person name="Rabines A."/>
            <person name="Zheng H."/>
            <person name="Allen L.Z."/>
            <person name="Kuo A."/>
            <person name="Grigoriev I.V."/>
            <person name="Allen A.E."/>
            <person name="Hazlebeck D."/>
            <person name="Allen E.E."/>
        </authorList>
    </citation>
    <scope>NUCLEOTIDE SEQUENCE</scope>
    <source>
        <strain evidence="2">Hildebrandi</strain>
    </source>
</reference>
<feature type="compositionally biased region" description="Polar residues" evidence="1">
    <location>
        <begin position="146"/>
        <end position="156"/>
    </location>
</feature>
<keyword evidence="4" id="KW-1185">Reference proteome</keyword>
<protein>
    <submittedName>
        <fullName evidence="2">Uncharacterized protein</fullName>
    </submittedName>
</protein>
<reference evidence="2" key="2">
    <citation type="submission" date="2021-04" db="EMBL/GenBank/DDBJ databases">
        <authorList>
            <person name="Podell S."/>
        </authorList>
    </citation>
    <scope>NUCLEOTIDE SEQUENCE</scope>
    <source>
        <strain evidence="2">Hildebrandi</strain>
    </source>
</reference>
<dbReference type="OrthoDB" id="54306at2759"/>
<sequence>MLWLSPTVEAQFAPFYKLGSNNDSKLQQQIDADGTQRRSLIMQTLQDDMERHVYSTSYGKAASDEDPHEKSYFSRTLIGISYGGTRSRQDGRNFAKYVADHKAPHYNSHYSKGYGDDDDDNVGKKGMVPTQTEVYYPYPSEKPSTKAPTSKPTQMVSYHPYPSKKPSTKAPTNKPTPMVSYHPYPSKKPSTKAPTNKPTPMESYHPYPSKKPSTKAPTNKPTPTVSYHPYPSKKPSTKAPTNKPTLTQGYYPYQSQKPQTNAPTNKPTLTQGYYPYQSQKPQTNAPTNKPTLTQGYYPYQSQKPQTNAPTNKPTLTQGYYPYQSQKPQTNAPTNKPTLTQGYYPYQSQKPQTNAPTNKPTPKEPYYPYPSEKPQRKAPHYNDYYYDGYGDDDDDGGKKGKGKGKGGKSCSNSKSSKGSKGSKSCKYDTVDYGYPTEKPSTQPNSMYPTETHPVPMYPTKAPVHTPPTTPKDFIRFVMIREEAGTPVPGYFGIGDSLALNGQIFFWEGAGEKYISKTPSGSFAALCTGVAPNEELLCTYEIVLRVAKGDDASSAGVGVLVATGPNYYEEDEMVVTGTEFDFAKYKGGTLITVADPVEPYLYATLYLI</sequence>
<dbReference type="AlphaFoldDB" id="A0A9K3K8S6"/>
<comment type="caution">
    <text evidence="2">The sequence shown here is derived from an EMBL/GenBank/DDBJ whole genome shotgun (WGS) entry which is preliminary data.</text>
</comment>
<dbReference type="EMBL" id="JAGRRH010000045">
    <property type="protein sequence ID" value="KAG7338919.1"/>
    <property type="molecule type" value="Genomic_DNA"/>
</dbReference>
<dbReference type="EMBL" id="JAGRRH010000013">
    <property type="protein sequence ID" value="KAG7359491.1"/>
    <property type="molecule type" value="Genomic_DNA"/>
</dbReference>
<name>A0A9K3K8S6_9STRA</name>
<feature type="compositionally biased region" description="Low complexity" evidence="1">
    <location>
        <begin position="407"/>
        <end position="423"/>
    </location>
</feature>
<evidence type="ECO:0000256" key="1">
    <source>
        <dbReference type="SAM" id="MobiDB-lite"/>
    </source>
</evidence>
<evidence type="ECO:0000313" key="2">
    <source>
        <dbReference type="EMBL" id="KAG7338919.1"/>
    </source>
</evidence>